<sequence>MRIGYIHLDYGEWTNGTYNAQEIGLAQAFESLGHKVYIFYWLNKHDSKCFSEVNLTSNIKKIYLPYRFRIAHHAIVDLDLLRSYKLDILHLQTDNLLYVPEAIYYCIKKNIKYYCYIGTIKSSNPNPIIRKILDRITLRNIKALKRSCVFAKTPAMAKELIALGVKNTIVAPVGLDQTVIPKEEKSKNDLISDLKISQNKTYILCVCALRHDKHPFDIFKLAELLDEKFCIIYIGGNGPLRENFINKLSEKESYNKIKYVGAIPNALIHSYYRIADYVVNFNPNEIFGMAILEAMYHNCNVIAIKAPGPECIIENKVSGFIVNSVEEMSKIIINRQKVENARQRVMTNFTWKKTASTILEQL</sequence>
<dbReference type="AlphaFoldDB" id="A0A016ARZ5"/>
<evidence type="ECO:0000313" key="3">
    <source>
        <dbReference type="Proteomes" id="UP000022082"/>
    </source>
</evidence>
<dbReference type="SUPFAM" id="SSF53756">
    <property type="entry name" value="UDP-Glycosyltransferase/glycogen phosphorylase"/>
    <property type="match status" value="1"/>
</dbReference>
<comment type="caution">
    <text evidence="2">The sequence shown here is derived from an EMBL/GenBank/DDBJ whole genome shotgun (WGS) entry which is preliminary data.</text>
</comment>
<dbReference type="Pfam" id="PF00534">
    <property type="entry name" value="Glycos_transf_1"/>
    <property type="match status" value="1"/>
</dbReference>
<accession>A0A016ARZ5</accession>
<organism evidence="2 3">
    <name type="scientific">Bacteroides fragilis str. S36L11</name>
    <dbReference type="NCBI Taxonomy" id="1339327"/>
    <lineage>
        <taxon>Bacteria</taxon>
        <taxon>Pseudomonadati</taxon>
        <taxon>Bacteroidota</taxon>
        <taxon>Bacteroidia</taxon>
        <taxon>Bacteroidales</taxon>
        <taxon>Bacteroidaceae</taxon>
        <taxon>Bacteroides</taxon>
    </lineage>
</organism>
<dbReference type="Proteomes" id="UP000022082">
    <property type="component" value="Unassembled WGS sequence"/>
</dbReference>
<proteinExistence type="predicted"/>
<dbReference type="InterPro" id="IPR050194">
    <property type="entry name" value="Glycosyltransferase_grp1"/>
</dbReference>
<dbReference type="PATRIC" id="fig|1339327.3.peg.419"/>
<keyword evidence="2" id="KW-0808">Transferase</keyword>
<protein>
    <submittedName>
        <fullName evidence="2">Glycosyl transferases group 1 family protein</fullName>
    </submittedName>
</protein>
<dbReference type="InterPro" id="IPR001296">
    <property type="entry name" value="Glyco_trans_1"/>
</dbReference>
<dbReference type="EMBL" id="JGDJ01000088">
    <property type="protein sequence ID" value="EXZ31061.1"/>
    <property type="molecule type" value="Genomic_DNA"/>
</dbReference>
<dbReference type="PANTHER" id="PTHR45947:SF3">
    <property type="entry name" value="SULFOQUINOVOSYL TRANSFERASE SQD2"/>
    <property type="match status" value="1"/>
</dbReference>
<dbReference type="Gene3D" id="3.40.50.2000">
    <property type="entry name" value="Glycogen Phosphorylase B"/>
    <property type="match status" value="2"/>
</dbReference>
<dbReference type="PANTHER" id="PTHR45947">
    <property type="entry name" value="SULFOQUINOVOSYL TRANSFERASE SQD2"/>
    <property type="match status" value="1"/>
</dbReference>
<dbReference type="GO" id="GO:0016757">
    <property type="term" value="F:glycosyltransferase activity"/>
    <property type="evidence" value="ECO:0007669"/>
    <property type="project" value="InterPro"/>
</dbReference>
<evidence type="ECO:0000259" key="1">
    <source>
        <dbReference type="Pfam" id="PF00534"/>
    </source>
</evidence>
<dbReference type="CDD" id="cd03801">
    <property type="entry name" value="GT4_PimA-like"/>
    <property type="match status" value="1"/>
</dbReference>
<dbReference type="RefSeq" id="WP_005788645.1">
    <property type="nucleotide sequence ID" value="NZ_JGDJ01000088.1"/>
</dbReference>
<evidence type="ECO:0000313" key="2">
    <source>
        <dbReference type="EMBL" id="EXZ31061.1"/>
    </source>
</evidence>
<feature type="domain" description="Glycosyl transferase family 1" evidence="1">
    <location>
        <begin position="190"/>
        <end position="333"/>
    </location>
</feature>
<reference evidence="2 3" key="1">
    <citation type="submission" date="2014-02" db="EMBL/GenBank/DDBJ databases">
        <authorList>
            <person name="Sears C."/>
            <person name="Carroll K."/>
            <person name="Sack B.R."/>
            <person name="Qadri F."/>
            <person name="Myers L.L."/>
            <person name="Chung G.-T."/>
            <person name="Escheverria P."/>
            <person name="Fraser C.M."/>
            <person name="Sadzewicz L."/>
            <person name="Shefchek K.A."/>
            <person name="Tallon L."/>
            <person name="Das S.P."/>
            <person name="Daugherty S."/>
            <person name="Mongodin E.F."/>
        </authorList>
    </citation>
    <scope>NUCLEOTIDE SEQUENCE [LARGE SCALE GENOMIC DNA]</scope>
    <source>
        <strain evidence="2 3">S36L11</strain>
    </source>
</reference>
<name>A0A016ARZ5_BACFG</name>
<gene>
    <name evidence="2" type="ORF">M136_5180</name>
</gene>